<dbReference type="EMBL" id="JACHMN010000003">
    <property type="protein sequence ID" value="MBB5874598.1"/>
    <property type="molecule type" value="Genomic_DNA"/>
</dbReference>
<dbReference type="Proteomes" id="UP000587527">
    <property type="component" value="Unassembled WGS sequence"/>
</dbReference>
<dbReference type="RefSeq" id="WP_184846837.1">
    <property type="nucleotide sequence ID" value="NZ_JACHMN010000003.1"/>
</dbReference>
<sequence>MTHDQHASVRHWTDLIRRIRFTNAREGMRGATLKGVALMLATYADSDGTRIFPGNARISVDCEVDYRTARSAIATLHQLGLLVLVRKATRDRNANEYRLAIPEDLLEQEGIEVWSPTQYEAVVNKIKKARQGETRPAKDAKPTKARATAPQDTPRPADTEPAGHAVLAVAASAGHAVSAPQDTPCPPTYQGPVHNTYPPTMTGVVDQLAVTRASGPAAADAVRGTDPAAPATVGRKPRGEAVRHAGHPHRDDAPSGFRLLMLAATADAVDEATEAAALQDSWYHRQGFGRSASVHRGSRDYLTSGV</sequence>
<keyword evidence="3" id="KW-1185">Reference proteome</keyword>
<organism evidence="2 3">
    <name type="scientific">Allocatelliglobosispora scoriae</name>
    <dbReference type="NCBI Taxonomy" id="643052"/>
    <lineage>
        <taxon>Bacteria</taxon>
        <taxon>Bacillati</taxon>
        <taxon>Actinomycetota</taxon>
        <taxon>Actinomycetes</taxon>
        <taxon>Micromonosporales</taxon>
        <taxon>Micromonosporaceae</taxon>
        <taxon>Allocatelliglobosispora</taxon>
    </lineage>
</organism>
<dbReference type="Pfam" id="PF13730">
    <property type="entry name" value="HTH_36"/>
    <property type="match status" value="1"/>
</dbReference>
<comment type="caution">
    <text evidence="2">The sequence shown here is derived from an EMBL/GenBank/DDBJ whole genome shotgun (WGS) entry which is preliminary data.</text>
</comment>
<name>A0A841C493_9ACTN</name>
<evidence type="ECO:0000256" key="1">
    <source>
        <dbReference type="SAM" id="MobiDB-lite"/>
    </source>
</evidence>
<accession>A0A841C493</accession>
<feature type="region of interest" description="Disordered" evidence="1">
    <location>
        <begin position="216"/>
        <end position="252"/>
    </location>
</feature>
<feature type="region of interest" description="Disordered" evidence="1">
    <location>
        <begin position="173"/>
        <end position="200"/>
    </location>
</feature>
<protein>
    <recommendedName>
        <fullName evidence="4">Helix-turn-helix domain-containing protein</fullName>
    </recommendedName>
</protein>
<feature type="region of interest" description="Disordered" evidence="1">
    <location>
        <begin position="129"/>
        <end position="160"/>
    </location>
</feature>
<evidence type="ECO:0000313" key="3">
    <source>
        <dbReference type="Proteomes" id="UP000587527"/>
    </source>
</evidence>
<dbReference type="AlphaFoldDB" id="A0A841C493"/>
<proteinExistence type="predicted"/>
<reference evidence="2 3" key="1">
    <citation type="submission" date="2020-08" db="EMBL/GenBank/DDBJ databases">
        <title>Sequencing the genomes of 1000 actinobacteria strains.</title>
        <authorList>
            <person name="Klenk H.-P."/>
        </authorList>
    </citation>
    <scope>NUCLEOTIDE SEQUENCE [LARGE SCALE GENOMIC DNA]</scope>
    <source>
        <strain evidence="2 3">DSM 45362</strain>
    </source>
</reference>
<evidence type="ECO:0000313" key="2">
    <source>
        <dbReference type="EMBL" id="MBB5874598.1"/>
    </source>
</evidence>
<evidence type="ECO:0008006" key="4">
    <source>
        <dbReference type="Google" id="ProtNLM"/>
    </source>
</evidence>
<feature type="compositionally biased region" description="Basic and acidic residues" evidence="1">
    <location>
        <begin position="130"/>
        <end position="142"/>
    </location>
</feature>
<feature type="compositionally biased region" description="Basic and acidic residues" evidence="1">
    <location>
        <begin position="237"/>
        <end position="252"/>
    </location>
</feature>
<gene>
    <name evidence="2" type="ORF">F4553_008032</name>
</gene>